<dbReference type="EMBL" id="MIGX01000058">
    <property type="protein sequence ID" value="PPT90416.1"/>
    <property type="molecule type" value="Genomic_DNA"/>
</dbReference>
<dbReference type="RefSeq" id="WP_128420709.1">
    <property type="nucleotide sequence ID" value="NZ_CP049017.1"/>
</dbReference>
<name>A0A2S6ZE21_9XANT</name>
<gene>
    <name evidence="1" type="ORF">XthCFBP4691_12390</name>
</gene>
<dbReference type="AlphaFoldDB" id="A0A2S6ZE21"/>
<keyword evidence="2" id="KW-1185">Reference proteome</keyword>
<organism evidence="1 2">
    <name type="scientific">Xanthomonas theicola</name>
    <dbReference type="NCBI Taxonomy" id="56464"/>
    <lineage>
        <taxon>Bacteria</taxon>
        <taxon>Pseudomonadati</taxon>
        <taxon>Pseudomonadota</taxon>
        <taxon>Gammaproteobacteria</taxon>
        <taxon>Lysobacterales</taxon>
        <taxon>Lysobacteraceae</taxon>
        <taxon>Xanthomonas</taxon>
    </lineage>
</organism>
<dbReference type="Proteomes" id="UP000239898">
    <property type="component" value="Unassembled WGS sequence"/>
</dbReference>
<comment type="caution">
    <text evidence="1">The sequence shown here is derived from an EMBL/GenBank/DDBJ whole genome shotgun (WGS) entry which is preliminary data.</text>
</comment>
<sequence length="154" mass="16893">MSSFTERKQRVTDTSGDLVFLELSAPSFTATLRLVNDTRNWVSNGNEYIGFPFGFTLPEDTAGQTPKAQLRIDNVGRGMTDDLERLQPNETVMAKLLISDRADPNAIERTFYLPLTGVSVNGATATASAGVDFIMRQQAVKLRATPYTLPGIFS</sequence>
<dbReference type="InterPro" id="IPR014974">
    <property type="entry name" value="DUF1833"/>
</dbReference>
<dbReference type="OrthoDB" id="6041058at2"/>
<reference evidence="1 2" key="1">
    <citation type="submission" date="2016-08" db="EMBL/GenBank/DDBJ databases">
        <title>Evolution of the type three secretion system and type three effector repertoires in Xanthomonas.</title>
        <authorList>
            <person name="Merda D."/>
            <person name="Briand M."/>
            <person name="Bosis E."/>
            <person name="Rousseau C."/>
            <person name="Portier P."/>
            <person name="Jacques M.-A."/>
            <person name="Fischer-Le Saux M."/>
        </authorList>
    </citation>
    <scope>NUCLEOTIDE SEQUENCE [LARGE SCALE GENOMIC DNA]</scope>
    <source>
        <strain evidence="1 2">CFBP 4691</strain>
    </source>
</reference>
<evidence type="ECO:0008006" key="3">
    <source>
        <dbReference type="Google" id="ProtNLM"/>
    </source>
</evidence>
<protein>
    <recommendedName>
        <fullName evidence="3">DUF1833 domain-containing protein</fullName>
    </recommendedName>
</protein>
<evidence type="ECO:0000313" key="1">
    <source>
        <dbReference type="EMBL" id="PPT90416.1"/>
    </source>
</evidence>
<evidence type="ECO:0000313" key="2">
    <source>
        <dbReference type="Proteomes" id="UP000239898"/>
    </source>
</evidence>
<proteinExistence type="predicted"/>
<accession>A0A2S6ZE21</accession>
<dbReference type="Pfam" id="PF08875">
    <property type="entry name" value="DUF1833"/>
    <property type="match status" value="1"/>
</dbReference>